<reference evidence="2 3" key="1">
    <citation type="submission" date="2020-08" db="EMBL/GenBank/DDBJ databases">
        <title>Genomic Encyclopedia of Type Strains, Phase IV (KMG-IV): sequencing the most valuable type-strain genomes for metagenomic binning, comparative biology and taxonomic classification.</title>
        <authorList>
            <person name="Goeker M."/>
        </authorList>
    </citation>
    <scope>NUCLEOTIDE SEQUENCE [LARGE SCALE GENOMIC DNA]</scope>
    <source>
        <strain evidence="2 3">DSM 23562</strain>
    </source>
</reference>
<name>A0A7W9W9V9_ARMRO</name>
<evidence type="ECO:0000313" key="2">
    <source>
        <dbReference type="EMBL" id="MBB6053640.1"/>
    </source>
</evidence>
<feature type="domain" description="DUF1559" evidence="1">
    <location>
        <begin position="31"/>
        <end position="86"/>
    </location>
</feature>
<dbReference type="AlphaFoldDB" id="A0A7W9W9V9"/>
<dbReference type="InterPro" id="IPR011453">
    <property type="entry name" value="DUF1559"/>
</dbReference>
<evidence type="ECO:0000313" key="3">
    <source>
        <dbReference type="Proteomes" id="UP000520814"/>
    </source>
</evidence>
<sequence>MNRRAFTLIELLVVIAIIAILAAILFPVFAQAREKARQTNCLSNTKQLGLGILMYTQDYDETMVVGGVNRCNAYTTRWYRTIYPYLKNVGVTSCPSKNFTTVFSAGATTPCPQPPGPSNSGGYGINQNLTNFDTSSALGPRVNRPAVTLPAISTPASTFLIIDGAQCNNSVTGNTNPLSWGALQTGPSDWQVTPPGFWDGVTPAGMSSVRYSEVDSASNEARRPIFRHNEGACVVYCDGHAKWTTAEGFLGIKQFGLGGYPYGHANNSWDNL</sequence>
<dbReference type="EMBL" id="JACHGW010000007">
    <property type="protein sequence ID" value="MBB6053640.1"/>
    <property type="molecule type" value="Genomic_DNA"/>
</dbReference>
<comment type="caution">
    <text evidence="2">The sequence shown here is derived from an EMBL/GenBank/DDBJ whole genome shotgun (WGS) entry which is preliminary data.</text>
</comment>
<dbReference type="InterPro" id="IPR045584">
    <property type="entry name" value="Pilin-like"/>
</dbReference>
<dbReference type="PANTHER" id="PTHR30093">
    <property type="entry name" value="GENERAL SECRETION PATHWAY PROTEIN G"/>
    <property type="match status" value="1"/>
</dbReference>
<dbReference type="Proteomes" id="UP000520814">
    <property type="component" value="Unassembled WGS sequence"/>
</dbReference>
<accession>A0A7W9W9V9</accession>
<dbReference type="Gene3D" id="3.30.700.10">
    <property type="entry name" value="Glycoprotein, Type 4 Pilin"/>
    <property type="match status" value="1"/>
</dbReference>
<dbReference type="InterPro" id="IPR012902">
    <property type="entry name" value="N_methyl_site"/>
</dbReference>
<dbReference type="Pfam" id="PF07596">
    <property type="entry name" value="SBP_bac_10"/>
    <property type="match status" value="1"/>
</dbReference>
<organism evidence="2 3">
    <name type="scientific">Armatimonas rosea</name>
    <dbReference type="NCBI Taxonomy" id="685828"/>
    <lineage>
        <taxon>Bacteria</taxon>
        <taxon>Bacillati</taxon>
        <taxon>Armatimonadota</taxon>
        <taxon>Armatimonadia</taxon>
        <taxon>Armatimonadales</taxon>
        <taxon>Armatimonadaceae</taxon>
        <taxon>Armatimonas</taxon>
    </lineage>
</organism>
<dbReference type="Pfam" id="PF07963">
    <property type="entry name" value="N_methyl"/>
    <property type="match status" value="1"/>
</dbReference>
<dbReference type="NCBIfam" id="TIGR02532">
    <property type="entry name" value="IV_pilin_GFxxxE"/>
    <property type="match status" value="1"/>
</dbReference>
<dbReference type="RefSeq" id="WP_221290385.1">
    <property type="nucleotide sequence ID" value="NZ_JACHGW010000007.1"/>
</dbReference>
<proteinExistence type="predicted"/>
<gene>
    <name evidence="2" type="ORF">HNQ39_005475</name>
</gene>
<keyword evidence="3" id="KW-1185">Reference proteome</keyword>
<dbReference type="PANTHER" id="PTHR30093:SF2">
    <property type="entry name" value="TYPE II SECRETION SYSTEM PROTEIN H"/>
    <property type="match status" value="1"/>
</dbReference>
<protein>
    <submittedName>
        <fullName evidence="2">Prepilin-type N-terminal cleavage/methylation domain-containing protein/prepilin-type processing-associated H-X9-DG protein</fullName>
    </submittedName>
</protein>
<dbReference type="SUPFAM" id="SSF54523">
    <property type="entry name" value="Pili subunits"/>
    <property type="match status" value="1"/>
</dbReference>
<evidence type="ECO:0000259" key="1">
    <source>
        <dbReference type="Pfam" id="PF07596"/>
    </source>
</evidence>